<feature type="domain" description="DUF4145" evidence="1">
    <location>
        <begin position="112"/>
        <end position="190"/>
    </location>
</feature>
<evidence type="ECO:0000259" key="1">
    <source>
        <dbReference type="Pfam" id="PF13643"/>
    </source>
</evidence>
<name>A0A972NW25_9BURK</name>
<accession>A0A972NW25</accession>
<protein>
    <submittedName>
        <fullName evidence="3">DUF4145 domain-containing protein</fullName>
    </submittedName>
</protein>
<reference evidence="3 4" key="1">
    <citation type="submission" date="2019-11" db="EMBL/GenBank/DDBJ databases">
        <title>Metabolism of dissolved organic matter in forest soils.</title>
        <authorList>
            <person name="Cyle K.T."/>
            <person name="Wilhelm R.C."/>
            <person name="Martinez C.E."/>
        </authorList>
    </citation>
    <scope>NUCLEOTIDE SEQUENCE [LARGE SCALE GENOMIC DNA]</scope>
    <source>
        <strain evidence="3 4">5N</strain>
    </source>
</reference>
<dbReference type="Pfam" id="PF13643">
    <property type="entry name" value="DUF4145"/>
    <property type="match status" value="1"/>
</dbReference>
<gene>
    <name evidence="2" type="ORF">GNZ13_09805</name>
    <name evidence="3" type="ORF">GNZ13_41890</name>
</gene>
<dbReference type="Proteomes" id="UP000655523">
    <property type="component" value="Unassembled WGS sequence"/>
</dbReference>
<evidence type="ECO:0000313" key="4">
    <source>
        <dbReference type="Proteomes" id="UP000655523"/>
    </source>
</evidence>
<dbReference type="EMBL" id="WOEZ01000044">
    <property type="protein sequence ID" value="NPT54897.1"/>
    <property type="molecule type" value="Genomic_DNA"/>
</dbReference>
<dbReference type="AlphaFoldDB" id="A0A972NW25"/>
<comment type="caution">
    <text evidence="3">The sequence shown here is derived from an EMBL/GenBank/DDBJ whole genome shotgun (WGS) entry which is preliminary data.</text>
</comment>
<organism evidence="3 4">
    <name type="scientific">Paraburkholderia elongata</name>
    <dbReference type="NCBI Taxonomy" id="2675747"/>
    <lineage>
        <taxon>Bacteria</taxon>
        <taxon>Pseudomonadati</taxon>
        <taxon>Pseudomonadota</taxon>
        <taxon>Betaproteobacteria</taxon>
        <taxon>Burkholderiales</taxon>
        <taxon>Burkholderiaceae</taxon>
        <taxon>Paraburkholderia</taxon>
    </lineage>
</organism>
<dbReference type="EMBL" id="WOEZ01000245">
    <property type="protein sequence ID" value="NPT60926.1"/>
    <property type="molecule type" value="Genomic_DNA"/>
</dbReference>
<evidence type="ECO:0000313" key="3">
    <source>
        <dbReference type="EMBL" id="NPT60926.1"/>
    </source>
</evidence>
<dbReference type="InterPro" id="IPR025285">
    <property type="entry name" value="DUF4145"/>
</dbReference>
<sequence>MTVTEEKKKQVYHSCASCDRDTWHSVVQYHVESEYEYRMDTIYQIVQCCGCHAVSFRRVVRDYESAYPIDDNEWDVPEDITCFPSILKGHRELEDVWDLPDTVREIYTQSIKAIKDNSNILAGIGLRATIEAICNDRGITGRTLDKRIDALARGGLISQKDSERLHAIRFLGNDSAHEIKKADARNLLIALRIIDHLLVNIYILDGEADRRLETIVRTFEQFTTLLEKSLSSFTSGDEVPLAKIFGRDMRRFHGYFAAHEKSLVDTITNGASTKLKIGKVDHFAGSKDKVQHFVVL</sequence>
<keyword evidence="4" id="KW-1185">Reference proteome</keyword>
<proteinExistence type="predicted"/>
<evidence type="ECO:0000313" key="2">
    <source>
        <dbReference type="EMBL" id="NPT54897.1"/>
    </source>
</evidence>